<dbReference type="GO" id="GO:0004386">
    <property type="term" value="F:helicase activity"/>
    <property type="evidence" value="ECO:0007669"/>
    <property type="project" value="UniProtKB-KW"/>
</dbReference>
<gene>
    <name evidence="2" type="ORF">STAS_17919</name>
</gene>
<keyword evidence="2" id="KW-0067">ATP-binding</keyword>
<accession>A0A5A7Q8A5</accession>
<evidence type="ECO:0000256" key="1">
    <source>
        <dbReference type="SAM" id="MobiDB-lite"/>
    </source>
</evidence>
<feature type="region of interest" description="Disordered" evidence="1">
    <location>
        <begin position="160"/>
        <end position="189"/>
    </location>
</feature>
<dbReference type="EMBL" id="BKCP01006071">
    <property type="protein sequence ID" value="GER41212.1"/>
    <property type="molecule type" value="Genomic_DNA"/>
</dbReference>
<comment type="caution">
    <text evidence="2">The sequence shown here is derived from an EMBL/GenBank/DDBJ whole genome shotgun (WGS) entry which is preliminary data.</text>
</comment>
<keyword evidence="2" id="KW-0347">Helicase</keyword>
<dbReference type="AlphaFoldDB" id="A0A5A7Q8A5"/>
<name>A0A5A7Q8A5_STRAF</name>
<proteinExistence type="predicted"/>
<protein>
    <submittedName>
        <fullName evidence="2">ATP-dependent RNA helicase DbpA</fullName>
    </submittedName>
</protein>
<evidence type="ECO:0000313" key="3">
    <source>
        <dbReference type="Proteomes" id="UP000325081"/>
    </source>
</evidence>
<keyword evidence="3" id="KW-1185">Reference proteome</keyword>
<keyword evidence="2" id="KW-0378">Hydrolase</keyword>
<sequence length="341" mass="37757">MFGGHAANMLVPGALIILGETELGPLEEYLETTGAGDRLKAVSLGNPIFHENCGGKTPIHSRGTHTNAPRVDICHKSRVGPRISSRKHHAHTILRRVKRADIYAERHKLHQRRLLTYGCRDDVDPIVHRIVESRQHILLRAHWPIVDIPAGLVHRQPGLGGPTTREALPEPHEARAVGSRSYGSGGRVGPVPNRVASRPVFSRLVVDRPEPPLEACKVVPGTDQLPVAYLSGVEILPGYAFSLERLWYGPRVPLELSSERPMKSQLLVVCNLSTPLSKTDITPRVSAYPLASSITMYHQNNIRAKFKRNRAQWVKAKALLLAKTFAWVELSTAAKPEKECL</sequence>
<keyword evidence="2" id="KW-0547">Nucleotide-binding</keyword>
<reference evidence="3" key="1">
    <citation type="journal article" date="2019" name="Curr. Biol.">
        <title>Genome Sequence of Striga asiatica Provides Insight into the Evolution of Plant Parasitism.</title>
        <authorList>
            <person name="Yoshida S."/>
            <person name="Kim S."/>
            <person name="Wafula E.K."/>
            <person name="Tanskanen J."/>
            <person name="Kim Y.M."/>
            <person name="Honaas L."/>
            <person name="Yang Z."/>
            <person name="Spallek T."/>
            <person name="Conn C.E."/>
            <person name="Ichihashi Y."/>
            <person name="Cheong K."/>
            <person name="Cui S."/>
            <person name="Der J.P."/>
            <person name="Gundlach H."/>
            <person name="Jiao Y."/>
            <person name="Hori C."/>
            <person name="Ishida J.K."/>
            <person name="Kasahara H."/>
            <person name="Kiba T."/>
            <person name="Kim M.S."/>
            <person name="Koo N."/>
            <person name="Laohavisit A."/>
            <person name="Lee Y.H."/>
            <person name="Lumba S."/>
            <person name="McCourt P."/>
            <person name="Mortimer J.C."/>
            <person name="Mutuku J.M."/>
            <person name="Nomura T."/>
            <person name="Sasaki-Sekimoto Y."/>
            <person name="Seto Y."/>
            <person name="Wang Y."/>
            <person name="Wakatake T."/>
            <person name="Sakakibara H."/>
            <person name="Demura T."/>
            <person name="Yamaguchi S."/>
            <person name="Yoneyama K."/>
            <person name="Manabe R.I."/>
            <person name="Nelson D.C."/>
            <person name="Schulman A.H."/>
            <person name="Timko M.P."/>
            <person name="dePamphilis C.W."/>
            <person name="Choi D."/>
            <person name="Shirasu K."/>
        </authorList>
    </citation>
    <scope>NUCLEOTIDE SEQUENCE [LARGE SCALE GENOMIC DNA]</scope>
    <source>
        <strain evidence="3">cv. UVA1</strain>
    </source>
</reference>
<organism evidence="2 3">
    <name type="scientific">Striga asiatica</name>
    <name type="common">Asiatic witchweed</name>
    <name type="synonym">Buchnera asiatica</name>
    <dbReference type="NCBI Taxonomy" id="4170"/>
    <lineage>
        <taxon>Eukaryota</taxon>
        <taxon>Viridiplantae</taxon>
        <taxon>Streptophyta</taxon>
        <taxon>Embryophyta</taxon>
        <taxon>Tracheophyta</taxon>
        <taxon>Spermatophyta</taxon>
        <taxon>Magnoliopsida</taxon>
        <taxon>eudicotyledons</taxon>
        <taxon>Gunneridae</taxon>
        <taxon>Pentapetalae</taxon>
        <taxon>asterids</taxon>
        <taxon>lamiids</taxon>
        <taxon>Lamiales</taxon>
        <taxon>Orobanchaceae</taxon>
        <taxon>Buchnereae</taxon>
        <taxon>Striga</taxon>
    </lineage>
</organism>
<evidence type="ECO:0000313" key="2">
    <source>
        <dbReference type="EMBL" id="GER41212.1"/>
    </source>
</evidence>
<dbReference type="Proteomes" id="UP000325081">
    <property type="component" value="Unassembled WGS sequence"/>
</dbReference>